<evidence type="ECO:0000256" key="3">
    <source>
        <dbReference type="ARBA" id="ARBA00022840"/>
    </source>
</evidence>
<evidence type="ECO:0000256" key="1">
    <source>
        <dbReference type="ARBA" id="ARBA00022598"/>
    </source>
</evidence>
<evidence type="ECO:0000313" key="8">
    <source>
        <dbReference type="Proteomes" id="UP000294901"/>
    </source>
</evidence>
<dbReference type="Pfam" id="PF04107">
    <property type="entry name" value="GCS2"/>
    <property type="match status" value="1"/>
</dbReference>
<comment type="function">
    <text evidence="5">ATP-dependent carboxylate-amine ligase which exhibits weak glutamate--cysteine ligase activity.</text>
</comment>
<dbReference type="InterPro" id="IPR014746">
    <property type="entry name" value="Gln_synth/guanido_kin_cat_dom"/>
</dbReference>
<dbReference type="EMBL" id="SNWR01000002">
    <property type="protein sequence ID" value="TDO31457.1"/>
    <property type="molecule type" value="Genomic_DNA"/>
</dbReference>
<keyword evidence="3 5" id="KW-0067">ATP-binding</keyword>
<dbReference type="RefSeq" id="WP_133877566.1">
    <property type="nucleotide sequence ID" value="NZ_BOMD01000079.1"/>
</dbReference>
<comment type="caution">
    <text evidence="7">The sequence shown here is derived from an EMBL/GenBank/DDBJ whole genome shotgun (WGS) entry which is preliminary data.</text>
</comment>
<dbReference type="OrthoDB" id="9803842at2"/>
<dbReference type="PANTHER" id="PTHR36510">
    <property type="entry name" value="GLUTAMATE--CYSTEINE LIGASE 2-RELATED"/>
    <property type="match status" value="1"/>
</dbReference>
<protein>
    <recommendedName>
        <fullName evidence="5">Putative glutamate--cysteine ligase 2</fullName>
        <ecNumber evidence="5">6.3.2.2</ecNumber>
    </recommendedName>
    <alternativeName>
        <fullName evidence="5">Gamma-glutamylcysteine synthetase 2</fullName>
        <shortName evidence="5">GCS 2</shortName>
        <shortName evidence="5">Gamma-GCS 2</shortName>
    </alternativeName>
</protein>
<dbReference type="InterPro" id="IPR006336">
    <property type="entry name" value="GCS2"/>
</dbReference>
<dbReference type="EC" id="6.3.2.2" evidence="5"/>
<accession>A0A4R6J8H2</accession>
<dbReference type="GO" id="GO:0004357">
    <property type="term" value="F:glutamate-cysteine ligase activity"/>
    <property type="evidence" value="ECO:0007669"/>
    <property type="project" value="UniProtKB-EC"/>
</dbReference>
<dbReference type="GO" id="GO:0042398">
    <property type="term" value="P:modified amino acid biosynthetic process"/>
    <property type="evidence" value="ECO:0007669"/>
    <property type="project" value="InterPro"/>
</dbReference>
<sequence>MLTLGVEEEFLLLEPDGALAPAAPAVVSRAGCAEQIKPEFMAYQVETATTVVTDLAELRRELGRLRLIAADAADRLGVRLVAAGTAPLDTGPPVVVSDLERYRELARRFPEAAAHGTACGCHVHIGVPDRELAAAVLTRMRPWLPALLALTVNSPIARGVDTGWASHRYHAQHYWPTFRPPGVWAGAERYDEAVRALVANGAAMDPQGIYFLARLSPRFPTIEVRVGDTLLDPLDTVVFAGVVRALVATLIGDVRGRVKILPEPDATIRARLMNAAFGHTDPAALLARITPELDRAGDTGEVYAGFERLRRGGTGAQRQRRLWRAYGPTKAFVDALAEATTPVAAIRQPPSRRDFCTSNSESVSTPWALSSPS</sequence>
<evidence type="ECO:0000256" key="6">
    <source>
        <dbReference type="SAM" id="MobiDB-lite"/>
    </source>
</evidence>
<dbReference type="GO" id="GO:0005524">
    <property type="term" value="F:ATP binding"/>
    <property type="evidence" value="ECO:0007669"/>
    <property type="project" value="UniProtKB-KW"/>
</dbReference>
<evidence type="ECO:0000256" key="5">
    <source>
        <dbReference type="HAMAP-Rule" id="MF_01609"/>
    </source>
</evidence>
<keyword evidence="1 5" id="KW-0436">Ligase</keyword>
<feature type="region of interest" description="Disordered" evidence="6">
    <location>
        <begin position="350"/>
        <end position="373"/>
    </location>
</feature>
<evidence type="ECO:0000256" key="2">
    <source>
        <dbReference type="ARBA" id="ARBA00022741"/>
    </source>
</evidence>
<dbReference type="NCBIfam" id="TIGR02050">
    <property type="entry name" value="gshA_cyan_rel"/>
    <property type="match status" value="1"/>
</dbReference>
<dbReference type="InterPro" id="IPR050141">
    <property type="entry name" value="GCL_type2/YbdK_subfam"/>
</dbReference>
<reference evidence="7 8" key="1">
    <citation type="submission" date="2019-03" db="EMBL/GenBank/DDBJ databases">
        <title>Sequencing the genomes of 1000 actinobacteria strains.</title>
        <authorList>
            <person name="Klenk H.-P."/>
        </authorList>
    </citation>
    <scope>NUCLEOTIDE SEQUENCE [LARGE SCALE GENOMIC DNA]</scope>
    <source>
        <strain evidence="7 8">DSM 43805</strain>
    </source>
</reference>
<dbReference type="PANTHER" id="PTHR36510:SF1">
    <property type="entry name" value="GLUTAMATE--CYSTEINE LIGASE 2-RELATED"/>
    <property type="match status" value="1"/>
</dbReference>
<comment type="similarity">
    <text evidence="5">Belongs to the glutamate--cysteine ligase type 2 family. YbdK subfamily.</text>
</comment>
<dbReference type="AlphaFoldDB" id="A0A4R6J8H2"/>
<comment type="catalytic activity">
    <reaction evidence="4 5">
        <text>L-cysteine + L-glutamate + ATP = gamma-L-glutamyl-L-cysteine + ADP + phosphate + H(+)</text>
        <dbReference type="Rhea" id="RHEA:13285"/>
        <dbReference type="ChEBI" id="CHEBI:15378"/>
        <dbReference type="ChEBI" id="CHEBI:29985"/>
        <dbReference type="ChEBI" id="CHEBI:30616"/>
        <dbReference type="ChEBI" id="CHEBI:35235"/>
        <dbReference type="ChEBI" id="CHEBI:43474"/>
        <dbReference type="ChEBI" id="CHEBI:58173"/>
        <dbReference type="ChEBI" id="CHEBI:456216"/>
        <dbReference type="EC" id="6.3.2.2"/>
    </reaction>
</comment>
<feature type="compositionally biased region" description="Polar residues" evidence="6">
    <location>
        <begin position="356"/>
        <end position="373"/>
    </location>
</feature>
<evidence type="ECO:0000256" key="4">
    <source>
        <dbReference type="ARBA" id="ARBA00048819"/>
    </source>
</evidence>
<dbReference type="Proteomes" id="UP000294901">
    <property type="component" value="Unassembled WGS sequence"/>
</dbReference>
<proteinExistence type="inferred from homology"/>
<keyword evidence="2 5" id="KW-0547">Nucleotide-binding</keyword>
<keyword evidence="8" id="KW-1185">Reference proteome</keyword>
<gene>
    <name evidence="7" type="ORF">C8E87_6881</name>
</gene>
<evidence type="ECO:0000313" key="7">
    <source>
        <dbReference type="EMBL" id="TDO31457.1"/>
    </source>
</evidence>
<dbReference type="Gene3D" id="3.30.590.20">
    <property type="match status" value="1"/>
</dbReference>
<name>A0A4R6J8H2_9ACTN</name>
<organism evidence="7 8">
    <name type="scientific">Paractinoplanes brasiliensis</name>
    <dbReference type="NCBI Taxonomy" id="52695"/>
    <lineage>
        <taxon>Bacteria</taxon>
        <taxon>Bacillati</taxon>
        <taxon>Actinomycetota</taxon>
        <taxon>Actinomycetes</taxon>
        <taxon>Micromonosporales</taxon>
        <taxon>Micromonosporaceae</taxon>
        <taxon>Paractinoplanes</taxon>
    </lineage>
</organism>
<dbReference type="InterPro" id="IPR011793">
    <property type="entry name" value="YbdK"/>
</dbReference>
<dbReference type="SUPFAM" id="SSF55931">
    <property type="entry name" value="Glutamine synthetase/guanido kinase"/>
    <property type="match status" value="1"/>
</dbReference>
<dbReference type="HAMAP" id="MF_01609">
    <property type="entry name" value="Glu_cys_ligase_2"/>
    <property type="match status" value="1"/>
</dbReference>